<dbReference type="GO" id="GO:0009396">
    <property type="term" value="P:folic acid-containing compound biosynthetic process"/>
    <property type="evidence" value="ECO:0007669"/>
    <property type="project" value="TreeGrafter"/>
</dbReference>
<dbReference type="RefSeq" id="WP_043391585.1">
    <property type="nucleotide sequence ID" value="NZ_JPMI01000045.1"/>
</dbReference>
<keyword evidence="2 4" id="KW-0547">Nucleotide-binding</keyword>
<comment type="catalytic activity">
    <reaction evidence="5">
        <text>(6S)-5-formyl-5,6,7,8-tetrahydrofolate + ATP = (6R)-5,10-methenyltetrahydrofolate + ADP + phosphate</text>
        <dbReference type="Rhea" id="RHEA:10488"/>
        <dbReference type="ChEBI" id="CHEBI:30616"/>
        <dbReference type="ChEBI" id="CHEBI:43474"/>
        <dbReference type="ChEBI" id="CHEBI:57455"/>
        <dbReference type="ChEBI" id="CHEBI:57457"/>
        <dbReference type="ChEBI" id="CHEBI:456216"/>
        <dbReference type="EC" id="6.3.3.2"/>
    </reaction>
</comment>
<evidence type="ECO:0000313" key="6">
    <source>
        <dbReference type="EMBL" id="KFA93661.1"/>
    </source>
</evidence>
<reference evidence="6 7" key="1">
    <citation type="submission" date="2014-07" db="EMBL/GenBank/DDBJ databases">
        <title>Draft Genome Sequence of Gephyronic Acid Producer, Cystobacter violaceus Strain Cb vi76.</title>
        <authorList>
            <person name="Stevens D.C."/>
            <person name="Young J."/>
            <person name="Carmichael R."/>
            <person name="Tan J."/>
            <person name="Taylor R.E."/>
        </authorList>
    </citation>
    <scope>NUCLEOTIDE SEQUENCE [LARGE SCALE GENOMIC DNA]</scope>
    <source>
        <strain evidence="6 7">Cb vi76</strain>
    </source>
</reference>
<keyword evidence="5" id="KW-0460">Magnesium</keyword>
<comment type="caution">
    <text evidence="6">The sequence shown here is derived from an EMBL/GenBank/DDBJ whole genome shotgun (WGS) entry which is preliminary data.</text>
</comment>
<dbReference type="GO" id="GO:0046872">
    <property type="term" value="F:metal ion binding"/>
    <property type="evidence" value="ECO:0007669"/>
    <property type="project" value="UniProtKB-KW"/>
</dbReference>
<dbReference type="InterPro" id="IPR002698">
    <property type="entry name" value="FTHF_cligase"/>
</dbReference>
<dbReference type="NCBIfam" id="TIGR02727">
    <property type="entry name" value="MTHFS_bact"/>
    <property type="match status" value="1"/>
</dbReference>
<protein>
    <recommendedName>
        <fullName evidence="5">5-formyltetrahydrofolate cyclo-ligase</fullName>
        <ecNumber evidence="5">6.3.3.2</ecNumber>
    </recommendedName>
</protein>
<accession>A0A084SYX6</accession>
<evidence type="ECO:0000256" key="5">
    <source>
        <dbReference type="RuleBase" id="RU361279"/>
    </source>
</evidence>
<dbReference type="PANTHER" id="PTHR23407">
    <property type="entry name" value="ATPASE INHIBITOR/5-FORMYLTETRAHYDROFOLATE CYCLO-LIGASE"/>
    <property type="match status" value="1"/>
</dbReference>
<dbReference type="EMBL" id="JPMI01000045">
    <property type="protein sequence ID" value="KFA93661.1"/>
    <property type="molecule type" value="Genomic_DNA"/>
</dbReference>
<gene>
    <name evidence="6" type="ORF">Q664_07815</name>
</gene>
<comment type="cofactor">
    <cofactor evidence="5">
        <name>Mg(2+)</name>
        <dbReference type="ChEBI" id="CHEBI:18420"/>
    </cofactor>
</comment>
<evidence type="ECO:0000256" key="1">
    <source>
        <dbReference type="ARBA" id="ARBA00010638"/>
    </source>
</evidence>
<comment type="similarity">
    <text evidence="1 5">Belongs to the 5-formyltetrahydrofolate cyclo-ligase family.</text>
</comment>
<dbReference type="EC" id="6.3.3.2" evidence="5"/>
<name>A0A084SYX6_9BACT</name>
<keyword evidence="3 4" id="KW-0067">ATP-binding</keyword>
<dbReference type="Pfam" id="PF01812">
    <property type="entry name" value="5-FTHF_cyc-lig"/>
    <property type="match status" value="1"/>
</dbReference>
<dbReference type="PIRSF" id="PIRSF006806">
    <property type="entry name" value="FTHF_cligase"/>
    <property type="match status" value="1"/>
</dbReference>
<proteinExistence type="inferred from homology"/>
<evidence type="ECO:0000313" key="7">
    <source>
        <dbReference type="Proteomes" id="UP000028547"/>
    </source>
</evidence>
<feature type="binding site" evidence="4">
    <location>
        <position position="65"/>
    </location>
    <ligand>
        <name>substrate</name>
    </ligand>
</feature>
<dbReference type="PANTHER" id="PTHR23407:SF1">
    <property type="entry name" value="5-FORMYLTETRAHYDROFOLATE CYCLO-LIGASE"/>
    <property type="match status" value="1"/>
</dbReference>
<sequence>MASETVAQEGAARKVSLREELTARRKAMTPDIIDERGLKVQARFLAAPYYQKARTVALYAPIRGEVPTRDILIAALQDEKIVCYPLSHVHGRILSFRAIKSEAELEPGRLGVREPTNSAELIPVDQIDLFVVPGLGFTRDGKRLGRGGGYYDATLKAASARSRRVGLAFGDQVVDTMPTTSEDVDMDLVVTESETLRGLYRDWDFLDT</sequence>
<dbReference type="Proteomes" id="UP000028547">
    <property type="component" value="Unassembled WGS sequence"/>
</dbReference>
<evidence type="ECO:0000256" key="3">
    <source>
        <dbReference type="ARBA" id="ARBA00022840"/>
    </source>
</evidence>
<dbReference type="SUPFAM" id="SSF100950">
    <property type="entry name" value="NagB/RpiA/CoA transferase-like"/>
    <property type="match status" value="1"/>
</dbReference>
<dbReference type="GO" id="GO:0030272">
    <property type="term" value="F:5-formyltetrahydrofolate cyclo-ligase activity"/>
    <property type="evidence" value="ECO:0007669"/>
    <property type="project" value="UniProtKB-EC"/>
</dbReference>
<feature type="binding site" evidence="4">
    <location>
        <begin position="143"/>
        <end position="151"/>
    </location>
    <ligand>
        <name>ATP</name>
        <dbReference type="ChEBI" id="CHEBI:30616"/>
    </ligand>
</feature>
<dbReference type="Gene3D" id="3.40.50.10420">
    <property type="entry name" value="NagB/RpiA/CoA transferase-like"/>
    <property type="match status" value="1"/>
</dbReference>
<dbReference type="GO" id="GO:0005524">
    <property type="term" value="F:ATP binding"/>
    <property type="evidence" value="ECO:0007669"/>
    <property type="project" value="UniProtKB-KW"/>
</dbReference>
<evidence type="ECO:0000256" key="2">
    <source>
        <dbReference type="ARBA" id="ARBA00022741"/>
    </source>
</evidence>
<dbReference type="AlphaFoldDB" id="A0A084SYX6"/>
<keyword evidence="5" id="KW-0479">Metal-binding</keyword>
<feature type="binding site" evidence="4">
    <location>
        <begin position="14"/>
        <end position="18"/>
    </location>
    <ligand>
        <name>ATP</name>
        <dbReference type="ChEBI" id="CHEBI:30616"/>
    </ligand>
</feature>
<dbReference type="GO" id="GO:0035999">
    <property type="term" value="P:tetrahydrofolate interconversion"/>
    <property type="evidence" value="ECO:0007669"/>
    <property type="project" value="TreeGrafter"/>
</dbReference>
<organism evidence="6 7">
    <name type="scientific">Archangium violaceum Cb vi76</name>
    <dbReference type="NCBI Taxonomy" id="1406225"/>
    <lineage>
        <taxon>Bacteria</taxon>
        <taxon>Pseudomonadati</taxon>
        <taxon>Myxococcota</taxon>
        <taxon>Myxococcia</taxon>
        <taxon>Myxococcales</taxon>
        <taxon>Cystobacterineae</taxon>
        <taxon>Archangiaceae</taxon>
        <taxon>Archangium</taxon>
    </lineage>
</organism>
<evidence type="ECO:0000256" key="4">
    <source>
        <dbReference type="PIRSR" id="PIRSR006806-1"/>
    </source>
</evidence>
<dbReference type="InterPro" id="IPR024185">
    <property type="entry name" value="FTHF_cligase-like_sf"/>
</dbReference>
<dbReference type="InterPro" id="IPR037171">
    <property type="entry name" value="NagB/RpiA_transferase-like"/>
</dbReference>